<evidence type="ECO:0000256" key="1">
    <source>
        <dbReference type="SAM" id="Phobius"/>
    </source>
</evidence>
<dbReference type="Proteomes" id="UP001442494">
    <property type="component" value="Unassembled WGS sequence"/>
</dbReference>
<evidence type="ECO:0000313" key="3">
    <source>
        <dbReference type="Proteomes" id="UP001442494"/>
    </source>
</evidence>
<accession>A0ABV0JUZ9</accession>
<organism evidence="2 3">
    <name type="scientific">Funiculus sociatus GB2-A5</name>
    <dbReference type="NCBI Taxonomy" id="2933946"/>
    <lineage>
        <taxon>Bacteria</taxon>
        <taxon>Bacillati</taxon>
        <taxon>Cyanobacteriota</taxon>
        <taxon>Cyanophyceae</taxon>
        <taxon>Coleofasciculales</taxon>
        <taxon>Coleofasciculaceae</taxon>
        <taxon>Funiculus</taxon>
    </lineage>
</organism>
<keyword evidence="1" id="KW-0472">Membrane</keyword>
<keyword evidence="1" id="KW-1133">Transmembrane helix</keyword>
<evidence type="ECO:0000313" key="2">
    <source>
        <dbReference type="EMBL" id="MEP0866452.1"/>
    </source>
</evidence>
<reference evidence="2 3" key="1">
    <citation type="submission" date="2022-04" db="EMBL/GenBank/DDBJ databases">
        <title>Positive selection, recombination, and allopatry shape intraspecific diversity of widespread and dominant cyanobacteria.</title>
        <authorList>
            <person name="Wei J."/>
            <person name="Shu W."/>
            <person name="Hu C."/>
        </authorList>
    </citation>
    <scope>NUCLEOTIDE SEQUENCE [LARGE SCALE GENOMIC DNA]</scope>
    <source>
        <strain evidence="2 3">GB2-A5</strain>
    </source>
</reference>
<keyword evidence="3" id="KW-1185">Reference proteome</keyword>
<comment type="caution">
    <text evidence="2">The sequence shown here is derived from an EMBL/GenBank/DDBJ whole genome shotgun (WGS) entry which is preliminary data.</text>
</comment>
<proteinExistence type="predicted"/>
<sequence>MRSHLLSGEPRAIALASNLNMVGAADLYPFSIFWGRNSSFLWLNTC</sequence>
<gene>
    <name evidence="2" type="ORF">NDI37_18500</name>
</gene>
<protein>
    <submittedName>
        <fullName evidence="2">Uncharacterized protein</fullName>
    </submittedName>
</protein>
<name>A0ABV0JUZ9_9CYAN</name>
<dbReference type="EMBL" id="JAMPKK010000043">
    <property type="protein sequence ID" value="MEP0866452.1"/>
    <property type="molecule type" value="Genomic_DNA"/>
</dbReference>
<dbReference type="RefSeq" id="WP_190422852.1">
    <property type="nucleotide sequence ID" value="NZ_JAMPKK010000043.1"/>
</dbReference>
<keyword evidence="1" id="KW-0812">Transmembrane</keyword>
<feature type="transmembrane region" description="Helical" evidence="1">
    <location>
        <begin position="12"/>
        <end position="34"/>
    </location>
</feature>